<protein>
    <submittedName>
        <fullName evidence="6">TetR family transcriptional regulator</fullName>
    </submittedName>
</protein>
<dbReference type="SUPFAM" id="SSF48498">
    <property type="entry name" value="Tetracyclin repressor-like, C-terminal domain"/>
    <property type="match status" value="1"/>
</dbReference>
<dbReference type="EMBL" id="CP016268">
    <property type="protein sequence ID" value="ANO51760.1"/>
    <property type="molecule type" value="Genomic_DNA"/>
</dbReference>
<evidence type="ECO:0000259" key="5">
    <source>
        <dbReference type="PROSITE" id="PS50977"/>
    </source>
</evidence>
<dbReference type="InterPro" id="IPR050109">
    <property type="entry name" value="HTH-type_TetR-like_transc_reg"/>
</dbReference>
<accession>A0A193LGT7</accession>
<dbReference type="STRING" id="1548547.BA177_11610"/>
<feature type="DNA-binding region" description="H-T-H motif" evidence="4">
    <location>
        <begin position="29"/>
        <end position="48"/>
    </location>
</feature>
<dbReference type="RefSeq" id="WP_068616390.1">
    <property type="nucleotide sequence ID" value="NZ_CP016268.1"/>
</dbReference>
<name>A0A193LGT7_9GAMM</name>
<reference evidence="6 7" key="1">
    <citation type="submission" date="2016-06" db="EMBL/GenBank/DDBJ databases">
        <title>Complete genome sequence of a deep-branching marine Gamma Proteobacterium Woeseia oceani type strain XK5.</title>
        <authorList>
            <person name="Mu D."/>
            <person name="Du Z."/>
        </authorList>
    </citation>
    <scope>NUCLEOTIDE SEQUENCE [LARGE SCALE GENOMIC DNA]</scope>
    <source>
        <strain evidence="6 7">XK5</strain>
    </source>
</reference>
<proteinExistence type="predicted"/>
<dbReference type="GO" id="GO:0003700">
    <property type="term" value="F:DNA-binding transcription factor activity"/>
    <property type="evidence" value="ECO:0007669"/>
    <property type="project" value="TreeGrafter"/>
</dbReference>
<dbReference type="InterPro" id="IPR041586">
    <property type="entry name" value="PsrA_TetR_C"/>
</dbReference>
<dbReference type="PROSITE" id="PS50977">
    <property type="entry name" value="HTH_TETR_2"/>
    <property type="match status" value="1"/>
</dbReference>
<dbReference type="Pfam" id="PF00440">
    <property type="entry name" value="TetR_N"/>
    <property type="match status" value="1"/>
</dbReference>
<dbReference type="Proteomes" id="UP000092695">
    <property type="component" value="Chromosome"/>
</dbReference>
<dbReference type="InterPro" id="IPR001647">
    <property type="entry name" value="HTH_TetR"/>
</dbReference>
<keyword evidence="1" id="KW-0805">Transcription regulation</keyword>
<evidence type="ECO:0000313" key="7">
    <source>
        <dbReference type="Proteomes" id="UP000092695"/>
    </source>
</evidence>
<dbReference type="SUPFAM" id="SSF46689">
    <property type="entry name" value="Homeodomain-like"/>
    <property type="match status" value="1"/>
</dbReference>
<keyword evidence="3" id="KW-0804">Transcription</keyword>
<organism evidence="6 7">
    <name type="scientific">Woeseia oceani</name>
    <dbReference type="NCBI Taxonomy" id="1548547"/>
    <lineage>
        <taxon>Bacteria</taxon>
        <taxon>Pseudomonadati</taxon>
        <taxon>Pseudomonadota</taxon>
        <taxon>Gammaproteobacteria</taxon>
        <taxon>Woeseiales</taxon>
        <taxon>Woeseiaceae</taxon>
        <taxon>Woeseia</taxon>
    </lineage>
</organism>
<keyword evidence="7" id="KW-1185">Reference proteome</keyword>
<dbReference type="AlphaFoldDB" id="A0A193LGT7"/>
<dbReference type="Pfam" id="PF17939">
    <property type="entry name" value="TetR_C_30"/>
    <property type="match status" value="1"/>
</dbReference>
<dbReference type="OrthoDB" id="2356263at2"/>
<dbReference type="InterPro" id="IPR009057">
    <property type="entry name" value="Homeodomain-like_sf"/>
</dbReference>
<evidence type="ECO:0000256" key="2">
    <source>
        <dbReference type="ARBA" id="ARBA00023125"/>
    </source>
</evidence>
<evidence type="ECO:0000256" key="1">
    <source>
        <dbReference type="ARBA" id="ARBA00023015"/>
    </source>
</evidence>
<dbReference type="PANTHER" id="PTHR30055:SF234">
    <property type="entry name" value="HTH-TYPE TRANSCRIPTIONAL REGULATOR BETI"/>
    <property type="match status" value="1"/>
</dbReference>
<sequence length="218" mass="24535">MSRNAQATRERILDAAEQLFAKHGFDGVTVRQIMSKAGADVALAYYHFKSKRDLFDAVLLRRAQTLNELRFAALEAVEQRHPNDPPSIEEIIEAFTRPMLEALAENPDEWRDYMALIAQINNSPEWGGKLMTRYFDPLVKRFLDALRLALPDCREEDLYWSYHFLSGALTLTFAETGRIDNLSGGLCLSSDMAAANARMPQFIAAGFRALCGKPSEST</sequence>
<keyword evidence="2 4" id="KW-0238">DNA-binding</keyword>
<evidence type="ECO:0000313" key="6">
    <source>
        <dbReference type="EMBL" id="ANO51760.1"/>
    </source>
</evidence>
<gene>
    <name evidence="6" type="ORF">BA177_11610</name>
</gene>
<dbReference type="InterPro" id="IPR036271">
    <property type="entry name" value="Tet_transcr_reg_TetR-rel_C_sf"/>
</dbReference>
<dbReference type="PRINTS" id="PR00455">
    <property type="entry name" value="HTHTETR"/>
</dbReference>
<dbReference type="Gene3D" id="1.10.357.10">
    <property type="entry name" value="Tetracycline Repressor, domain 2"/>
    <property type="match status" value="1"/>
</dbReference>
<evidence type="ECO:0000256" key="3">
    <source>
        <dbReference type="ARBA" id="ARBA00023163"/>
    </source>
</evidence>
<feature type="domain" description="HTH tetR-type" evidence="5">
    <location>
        <begin position="6"/>
        <end position="66"/>
    </location>
</feature>
<dbReference type="PANTHER" id="PTHR30055">
    <property type="entry name" value="HTH-TYPE TRANSCRIPTIONAL REGULATOR RUTR"/>
    <property type="match status" value="1"/>
</dbReference>
<dbReference type="KEGG" id="woc:BA177_11610"/>
<dbReference type="GO" id="GO:0000976">
    <property type="term" value="F:transcription cis-regulatory region binding"/>
    <property type="evidence" value="ECO:0007669"/>
    <property type="project" value="TreeGrafter"/>
</dbReference>
<evidence type="ECO:0000256" key="4">
    <source>
        <dbReference type="PROSITE-ProRule" id="PRU00335"/>
    </source>
</evidence>